<comment type="caution">
    <text evidence="3">The sequence shown here is derived from an EMBL/GenBank/DDBJ whole genome shotgun (WGS) entry which is preliminary data.</text>
</comment>
<dbReference type="Proteomes" id="UP000243518">
    <property type="component" value="Unassembled WGS sequence"/>
</dbReference>
<sequence>MKHKIISGITVSLLLGAGAAQAQSLWYKPWSWFQQQPPMIQDLPRPPASIPPANIAEQPEPQGGFSNLGGWTLGVTAAIGAGAALGSSGGGSDSTSGTTGSTGTN</sequence>
<feature type="chain" id="PRO_5042938073" evidence="2">
    <location>
        <begin position="23"/>
        <end position="105"/>
    </location>
</feature>
<evidence type="ECO:0000256" key="1">
    <source>
        <dbReference type="SAM" id="MobiDB-lite"/>
    </source>
</evidence>
<accession>A0AAQ1G5Z6</accession>
<proteinExistence type="predicted"/>
<protein>
    <submittedName>
        <fullName evidence="3">Uncharacterized protein</fullName>
    </submittedName>
</protein>
<feature type="region of interest" description="Disordered" evidence="1">
    <location>
        <begin position="84"/>
        <end position="105"/>
    </location>
</feature>
<dbReference type="EMBL" id="FNVE01000001">
    <property type="protein sequence ID" value="SEF67734.1"/>
    <property type="molecule type" value="Genomic_DNA"/>
</dbReference>
<dbReference type="RefSeq" id="WP_088273737.1">
    <property type="nucleotide sequence ID" value="NZ_FNVE01000001.1"/>
</dbReference>
<evidence type="ECO:0000313" key="4">
    <source>
        <dbReference type="Proteomes" id="UP000243518"/>
    </source>
</evidence>
<feature type="region of interest" description="Disordered" evidence="1">
    <location>
        <begin position="38"/>
        <end position="67"/>
    </location>
</feature>
<organism evidence="3 4">
    <name type="scientific">Halopseudomonas aestusnigri</name>
    <dbReference type="NCBI Taxonomy" id="857252"/>
    <lineage>
        <taxon>Bacteria</taxon>
        <taxon>Pseudomonadati</taxon>
        <taxon>Pseudomonadota</taxon>
        <taxon>Gammaproteobacteria</taxon>
        <taxon>Pseudomonadales</taxon>
        <taxon>Pseudomonadaceae</taxon>
        <taxon>Halopseudomonas</taxon>
    </lineage>
</organism>
<keyword evidence="2" id="KW-0732">Signal</keyword>
<feature type="signal peptide" evidence="2">
    <location>
        <begin position="1"/>
        <end position="22"/>
    </location>
</feature>
<name>A0AAQ1G5Z6_9GAMM</name>
<evidence type="ECO:0000313" key="3">
    <source>
        <dbReference type="EMBL" id="SEF67734.1"/>
    </source>
</evidence>
<dbReference type="AlphaFoldDB" id="A0AAQ1G5Z6"/>
<evidence type="ECO:0000256" key="2">
    <source>
        <dbReference type="SAM" id="SignalP"/>
    </source>
</evidence>
<gene>
    <name evidence="3" type="ORF">SAMN05216586_101653</name>
</gene>
<feature type="compositionally biased region" description="Low complexity" evidence="1">
    <location>
        <begin position="93"/>
        <end position="105"/>
    </location>
</feature>
<keyword evidence="4" id="KW-1185">Reference proteome</keyword>
<reference evidence="3 4" key="1">
    <citation type="submission" date="2016-10" db="EMBL/GenBank/DDBJ databases">
        <authorList>
            <person name="Varghese N."/>
            <person name="Submissions S."/>
        </authorList>
    </citation>
    <scope>NUCLEOTIDE SEQUENCE [LARGE SCALE GENOMIC DNA]</scope>
    <source>
        <strain evidence="3 4">CECT 8317</strain>
    </source>
</reference>